<dbReference type="Pfam" id="PF02458">
    <property type="entry name" value="Transferase"/>
    <property type="match status" value="1"/>
</dbReference>
<dbReference type="AlphaFoldDB" id="A0A1Q3CGH9"/>
<sequence>MDAKFKNSDNIISVTRLEPIIIQPETKISNGSYFLSNLDHATPVLMQTLYLYKLDGKRSGEGACDVMKKALAKVLVHYYPLAGRIRVGPDGKFSVLCTHEGVPFVEAVADCQVDVLGDIIAPDYAVLRKLVYVVPGAEDISEMPLMTAQVTTFKGEDFALGLTLHHLMADGMSAMEFVNSWAETARGLSLTTPPCLGRTLFKSRQPPKIDSSFENTFTGISDISNIEKLYQEEQIIIESFNFDVDKLARLKKLAMEDGALKACTSFTVLAALLWRARSKALNMKLNQKTKLIFTVDIRSKFKEPLPKGYFGNGVVATQCHCLAGDLIENPFSFGAKLVQNAIQGVNEEYVQSYIDYFEETKAMPSLNATLVITSWTRIPFENANFGWGEATQFGPVILPPEVAFFRPEGKDKKGIILVLGLPVSAMNTFKELMQI</sequence>
<dbReference type="STRING" id="3775.A0A1Q3CGH9"/>
<dbReference type="PANTHER" id="PTHR31642:SF318">
    <property type="entry name" value="OMEGA-HYDROXYPALMITATE O-FERULOYL TRANSFERASE"/>
    <property type="match status" value="1"/>
</dbReference>
<dbReference type="Gene3D" id="3.30.559.10">
    <property type="entry name" value="Chloramphenicol acetyltransferase-like domain"/>
    <property type="match status" value="2"/>
</dbReference>
<dbReference type="OrthoDB" id="671439at2759"/>
<name>A0A1Q3CGH9_CEPFO</name>
<dbReference type="InterPro" id="IPR023213">
    <property type="entry name" value="CAT-like_dom_sf"/>
</dbReference>
<proteinExistence type="inferred from homology"/>
<comment type="similarity">
    <text evidence="1">Belongs to the plant acyltransferase family.</text>
</comment>
<evidence type="ECO:0000313" key="3">
    <source>
        <dbReference type="Proteomes" id="UP000187406"/>
    </source>
</evidence>
<dbReference type="EMBL" id="BDDD01001929">
    <property type="protein sequence ID" value="GAV79183.1"/>
    <property type="molecule type" value="Genomic_DNA"/>
</dbReference>
<keyword evidence="2" id="KW-0808">Transferase</keyword>
<dbReference type="GO" id="GO:0016747">
    <property type="term" value="F:acyltransferase activity, transferring groups other than amino-acyl groups"/>
    <property type="evidence" value="ECO:0007669"/>
    <property type="project" value="TreeGrafter"/>
</dbReference>
<protein>
    <submittedName>
        <fullName evidence="2">Transferase domain-containing protein</fullName>
    </submittedName>
</protein>
<dbReference type="PANTHER" id="PTHR31642">
    <property type="entry name" value="TRICHOTHECENE 3-O-ACETYLTRANSFERASE"/>
    <property type="match status" value="1"/>
</dbReference>
<organism evidence="2 3">
    <name type="scientific">Cephalotus follicularis</name>
    <name type="common">Albany pitcher plant</name>
    <dbReference type="NCBI Taxonomy" id="3775"/>
    <lineage>
        <taxon>Eukaryota</taxon>
        <taxon>Viridiplantae</taxon>
        <taxon>Streptophyta</taxon>
        <taxon>Embryophyta</taxon>
        <taxon>Tracheophyta</taxon>
        <taxon>Spermatophyta</taxon>
        <taxon>Magnoliopsida</taxon>
        <taxon>eudicotyledons</taxon>
        <taxon>Gunneridae</taxon>
        <taxon>Pentapetalae</taxon>
        <taxon>rosids</taxon>
        <taxon>fabids</taxon>
        <taxon>Oxalidales</taxon>
        <taxon>Cephalotaceae</taxon>
        <taxon>Cephalotus</taxon>
    </lineage>
</organism>
<dbReference type="InParanoid" id="A0A1Q3CGH9"/>
<comment type="caution">
    <text evidence="2">The sequence shown here is derived from an EMBL/GenBank/DDBJ whole genome shotgun (WGS) entry which is preliminary data.</text>
</comment>
<reference evidence="3" key="1">
    <citation type="submission" date="2016-04" db="EMBL/GenBank/DDBJ databases">
        <title>Cephalotus genome sequencing.</title>
        <authorList>
            <person name="Fukushima K."/>
            <person name="Hasebe M."/>
            <person name="Fang X."/>
        </authorList>
    </citation>
    <scope>NUCLEOTIDE SEQUENCE [LARGE SCALE GENOMIC DNA]</scope>
    <source>
        <strain evidence="3">cv. St1</strain>
    </source>
</reference>
<dbReference type="Proteomes" id="UP000187406">
    <property type="component" value="Unassembled WGS sequence"/>
</dbReference>
<evidence type="ECO:0000256" key="1">
    <source>
        <dbReference type="ARBA" id="ARBA00009861"/>
    </source>
</evidence>
<accession>A0A1Q3CGH9</accession>
<dbReference type="SUPFAM" id="SSF52777">
    <property type="entry name" value="CoA-dependent acyltransferases"/>
    <property type="match status" value="1"/>
</dbReference>
<dbReference type="InterPro" id="IPR050317">
    <property type="entry name" value="Plant_Fungal_Acyltransferase"/>
</dbReference>
<gene>
    <name evidence="2" type="ORF">CFOL_v3_22648</name>
</gene>
<keyword evidence="3" id="KW-1185">Reference proteome</keyword>
<evidence type="ECO:0000313" key="2">
    <source>
        <dbReference type="EMBL" id="GAV79183.1"/>
    </source>
</evidence>